<reference evidence="1 2" key="1">
    <citation type="submission" date="2020-09" db="EMBL/GenBank/DDBJ databases">
        <title>De no assembly of potato wild relative species, Solanum commersonii.</title>
        <authorList>
            <person name="Cho K."/>
        </authorList>
    </citation>
    <scope>NUCLEOTIDE SEQUENCE [LARGE SCALE GENOMIC DNA]</scope>
    <source>
        <strain evidence="1">LZ3.2</strain>
        <tissue evidence="1">Leaf</tissue>
    </source>
</reference>
<evidence type="ECO:0000313" key="1">
    <source>
        <dbReference type="EMBL" id="KAG5604819.1"/>
    </source>
</evidence>
<dbReference type="Proteomes" id="UP000824120">
    <property type="component" value="Chromosome 5"/>
</dbReference>
<comment type="caution">
    <text evidence="1">The sequence shown here is derived from an EMBL/GenBank/DDBJ whole genome shotgun (WGS) entry which is preliminary data.</text>
</comment>
<accession>A0A9J5YVR0</accession>
<proteinExistence type="predicted"/>
<name>A0A9J5YVR0_SOLCO</name>
<evidence type="ECO:0000313" key="2">
    <source>
        <dbReference type="Proteomes" id="UP000824120"/>
    </source>
</evidence>
<dbReference type="EMBL" id="JACXVP010000005">
    <property type="protein sequence ID" value="KAG5604819.1"/>
    <property type="molecule type" value="Genomic_DNA"/>
</dbReference>
<organism evidence="1 2">
    <name type="scientific">Solanum commersonii</name>
    <name type="common">Commerson's wild potato</name>
    <name type="synonym">Commerson's nightshade</name>
    <dbReference type="NCBI Taxonomy" id="4109"/>
    <lineage>
        <taxon>Eukaryota</taxon>
        <taxon>Viridiplantae</taxon>
        <taxon>Streptophyta</taxon>
        <taxon>Embryophyta</taxon>
        <taxon>Tracheophyta</taxon>
        <taxon>Spermatophyta</taxon>
        <taxon>Magnoliopsida</taxon>
        <taxon>eudicotyledons</taxon>
        <taxon>Gunneridae</taxon>
        <taxon>Pentapetalae</taxon>
        <taxon>asterids</taxon>
        <taxon>lamiids</taxon>
        <taxon>Solanales</taxon>
        <taxon>Solanaceae</taxon>
        <taxon>Solanoideae</taxon>
        <taxon>Solaneae</taxon>
        <taxon>Solanum</taxon>
    </lineage>
</organism>
<dbReference type="AlphaFoldDB" id="A0A9J5YVR0"/>
<keyword evidence="2" id="KW-1185">Reference proteome</keyword>
<gene>
    <name evidence="1" type="ORF">H5410_026311</name>
</gene>
<sequence>MFKGNPHGFYHCSTSHSSMASTFNHLHNFSQWCNLCKENLCKHKQFQQTVHLRRADLSYHTDIDIAATTKDSQNIYQPNTANYYSQKKQTYAHPLPCPQMHFLSQYLMKTLTFQVFGDWKKHGHYLAKGNKGSQKNEEMKI</sequence>
<protein>
    <submittedName>
        <fullName evidence="1">Uncharacterized protein</fullName>
    </submittedName>
</protein>